<feature type="region of interest" description="Disordered" evidence="2">
    <location>
        <begin position="1"/>
        <end position="90"/>
    </location>
</feature>
<reference evidence="3 4" key="1">
    <citation type="journal article" date="2024" name="Commun. Biol.">
        <title>Comparative genomic analysis of thermophilic fungi reveals convergent evolutionary adaptations and gene losses.</title>
        <authorList>
            <person name="Steindorff A.S."/>
            <person name="Aguilar-Pontes M.V."/>
            <person name="Robinson A.J."/>
            <person name="Andreopoulos B."/>
            <person name="LaButti K."/>
            <person name="Kuo A."/>
            <person name="Mondo S."/>
            <person name="Riley R."/>
            <person name="Otillar R."/>
            <person name="Haridas S."/>
            <person name="Lipzen A."/>
            <person name="Grimwood J."/>
            <person name="Schmutz J."/>
            <person name="Clum A."/>
            <person name="Reid I.D."/>
            <person name="Moisan M.C."/>
            <person name="Butler G."/>
            <person name="Nguyen T.T.M."/>
            <person name="Dewar K."/>
            <person name="Conant G."/>
            <person name="Drula E."/>
            <person name="Henrissat B."/>
            <person name="Hansel C."/>
            <person name="Singer S."/>
            <person name="Hutchinson M.I."/>
            <person name="de Vries R.P."/>
            <person name="Natvig D.O."/>
            <person name="Powell A.J."/>
            <person name="Tsang A."/>
            <person name="Grigoriev I.V."/>
        </authorList>
    </citation>
    <scope>NUCLEOTIDE SEQUENCE [LARGE SCALE GENOMIC DNA]</scope>
    <source>
        <strain evidence="3 4">ATCC 22073</strain>
    </source>
</reference>
<evidence type="ECO:0000256" key="2">
    <source>
        <dbReference type="SAM" id="MobiDB-lite"/>
    </source>
</evidence>
<evidence type="ECO:0000313" key="3">
    <source>
        <dbReference type="EMBL" id="KAL2269712.1"/>
    </source>
</evidence>
<dbReference type="RefSeq" id="XP_070868436.1">
    <property type="nucleotide sequence ID" value="XM_071008105.1"/>
</dbReference>
<keyword evidence="4" id="KW-1185">Reference proteome</keyword>
<gene>
    <name evidence="3" type="ORF">VTJ83DRAFT_1896</name>
</gene>
<evidence type="ECO:0000256" key="1">
    <source>
        <dbReference type="SAM" id="Coils"/>
    </source>
</evidence>
<proteinExistence type="predicted"/>
<keyword evidence="1" id="KW-0175">Coiled coil</keyword>
<comment type="caution">
    <text evidence="3">The sequence shown here is derived from an EMBL/GenBank/DDBJ whole genome shotgun (WGS) entry which is preliminary data.</text>
</comment>
<dbReference type="GeneID" id="98122749"/>
<accession>A0ABR4DHI5</accession>
<name>A0ABR4DHI5_9PEZI</name>
<feature type="compositionally biased region" description="Polar residues" evidence="2">
    <location>
        <begin position="21"/>
        <end position="31"/>
    </location>
</feature>
<feature type="coiled-coil region" evidence="1">
    <location>
        <begin position="113"/>
        <end position="172"/>
    </location>
</feature>
<protein>
    <submittedName>
        <fullName evidence="3">Uncharacterized protein</fullName>
    </submittedName>
</protein>
<feature type="compositionally biased region" description="Basic and acidic residues" evidence="2">
    <location>
        <begin position="52"/>
        <end position="66"/>
    </location>
</feature>
<evidence type="ECO:0000313" key="4">
    <source>
        <dbReference type="Proteomes" id="UP001600064"/>
    </source>
</evidence>
<organism evidence="3 4">
    <name type="scientific">Remersonia thermophila</name>
    <dbReference type="NCBI Taxonomy" id="72144"/>
    <lineage>
        <taxon>Eukaryota</taxon>
        <taxon>Fungi</taxon>
        <taxon>Dikarya</taxon>
        <taxon>Ascomycota</taxon>
        <taxon>Pezizomycotina</taxon>
        <taxon>Sordariomycetes</taxon>
        <taxon>Sordariomycetidae</taxon>
        <taxon>Sordariales</taxon>
        <taxon>Sordariales incertae sedis</taxon>
        <taxon>Remersonia</taxon>
    </lineage>
</organism>
<sequence length="185" mass="20692">MAERHTSSRAVPSGASRTRGGISSASTQSVRRNLFPSHLTRRQPAVSPPPEEPSHFDAGLPREQHQHYHPGGGSHRHRHNGSFRTSSPSDIVVRDHNGEIELGDPPSPIVDVAEDAEAAEERHELEMERQRLAEALRQHRMGQHGVSPHPEEELLEAVKASLRAKVAALEEDKWLYEPELPQRHQ</sequence>
<dbReference type="EMBL" id="JAZGUE010000002">
    <property type="protein sequence ID" value="KAL2269712.1"/>
    <property type="molecule type" value="Genomic_DNA"/>
</dbReference>
<dbReference type="Proteomes" id="UP001600064">
    <property type="component" value="Unassembled WGS sequence"/>
</dbReference>